<comment type="caution">
    <text evidence="3">The sequence shown here is derived from an EMBL/GenBank/DDBJ whole genome shotgun (WGS) entry which is preliminary data.</text>
</comment>
<dbReference type="InterPro" id="IPR050583">
    <property type="entry name" value="Mycobacterial_A85_antigen"/>
</dbReference>
<dbReference type="STRING" id="1077974.GOEFS_106_00990"/>
<dbReference type="PANTHER" id="PTHR48098:SF1">
    <property type="entry name" value="DIACYLGLYCEROL ACYLTRANSFERASE_MYCOLYLTRANSFERASE AG85A"/>
    <property type="match status" value="1"/>
</dbReference>
<dbReference type="SUPFAM" id="SSF53474">
    <property type="entry name" value="alpha/beta-Hydrolases"/>
    <property type="match status" value="1"/>
</dbReference>
<dbReference type="PANTHER" id="PTHR48098">
    <property type="entry name" value="ENTEROCHELIN ESTERASE-RELATED"/>
    <property type="match status" value="1"/>
</dbReference>
<dbReference type="GO" id="GO:0016747">
    <property type="term" value="F:acyltransferase activity, transferring groups other than amino-acyl groups"/>
    <property type="evidence" value="ECO:0007669"/>
    <property type="project" value="TreeGrafter"/>
</dbReference>
<keyword evidence="2" id="KW-0732">Signal</keyword>
<organism evidence="3 4">
    <name type="scientific">Gordonia effusa NBRC 100432</name>
    <dbReference type="NCBI Taxonomy" id="1077974"/>
    <lineage>
        <taxon>Bacteria</taxon>
        <taxon>Bacillati</taxon>
        <taxon>Actinomycetota</taxon>
        <taxon>Actinomycetes</taxon>
        <taxon>Mycobacteriales</taxon>
        <taxon>Gordoniaceae</taxon>
        <taxon>Gordonia</taxon>
    </lineage>
</organism>
<gene>
    <name evidence="3" type="ORF">GOEFS_106_00990</name>
</gene>
<dbReference type="Pfam" id="PF00756">
    <property type="entry name" value="Esterase"/>
    <property type="match status" value="1"/>
</dbReference>
<reference evidence="3 4" key="1">
    <citation type="submission" date="2011-12" db="EMBL/GenBank/DDBJ databases">
        <title>Whole genome shotgun sequence of Gordonia effusa NBRC 100432.</title>
        <authorList>
            <person name="Yoshida I."/>
            <person name="Takarada H."/>
            <person name="Hosoyama A."/>
            <person name="Tsuchikane K."/>
            <person name="Katsumata H."/>
            <person name="Yamazaki S."/>
            <person name="Fujita N."/>
        </authorList>
    </citation>
    <scope>NUCLEOTIDE SEQUENCE [LARGE SCALE GENOMIC DNA]</scope>
    <source>
        <strain evidence="3 4">NBRC 100432</strain>
    </source>
</reference>
<evidence type="ECO:0000313" key="4">
    <source>
        <dbReference type="Proteomes" id="UP000035034"/>
    </source>
</evidence>
<evidence type="ECO:0000256" key="1">
    <source>
        <dbReference type="SAM" id="MobiDB-lite"/>
    </source>
</evidence>
<dbReference type="EMBL" id="BAEH01000106">
    <property type="protein sequence ID" value="GAB20201.1"/>
    <property type="molecule type" value="Genomic_DNA"/>
</dbReference>
<dbReference type="eggNOG" id="COG0627">
    <property type="taxonomic scope" value="Bacteria"/>
</dbReference>
<feature type="chain" id="PRO_5003538231" evidence="2">
    <location>
        <begin position="26"/>
        <end position="347"/>
    </location>
</feature>
<dbReference type="Proteomes" id="UP000035034">
    <property type="component" value="Unassembled WGS sequence"/>
</dbReference>
<dbReference type="InterPro" id="IPR000801">
    <property type="entry name" value="Esterase-like"/>
</dbReference>
<dbReference type="InterPro" id="IPR029058">
    <property type="entry name" value="AB_hydrolase_fold"/>
</dbReference>
<feature type="compositionally biased region" description="Pro residues" evidence="1">
    <location>
        <begin position="30"/>
        <end position="42"/>
    </location>
</feature>
<proteinExistence type="predicted"/>
<feature type="signal peptide" evidence="2">
    <location>
        <begin position="1"/>
        <end position="25"/>
    </location>
</feature>
<keyword evidence="3" id="KW-0808">Transferase</keyword>
<feature type="region of interest" description="Disordered" evidence="1">
    <location>
        <begin position="30"/>
        <end position="50"/>
    </location>
</feature>
<dbReference type="Gene3D" id="3.40.50.1820">
    <property type="entry name" value="alpha/beta hydrolase"/>
    <property type="match status" value="1"/>
</dbReference>
<sequence>MKMRIVATALSAVAGLTLSAVPAIAAPAPGPPPAAPPAPGAAPAPAARPNVTRVVAKRPLKGRERLRIYSAAMEREVVIDLQRPKGADKSRAKRPTIYLLDGAEARDDESGWYAKTDVASLASTENLNVVTPVGDPHSYYTDWQRVDPGIGRKYMWETFLTKELPPIIDRDFGGNGRNAIAGASMGGVAALTLATRRPDLYTGVAGFSDCANISSGPNKFFTQWDISRGGGNSMNMWGKFTDPDWEAHDPYLHADKLAGKTIYMSSGNGIPGEYNAVSSDPMNETLAGIFLEFGSALCTGQMTSKLKELNIPFTSNIHPVGTHRWEYWRDELRSAWPVLMKSLGLRQ</sequence>
<evidence type="ECO:0000313" key="3">
    <source>
        <dbReference type="EMBL" id="GAB20201.1"/>
    </source>
</evidence>
<keyword evidence="4" id="KW-1185">Reference proteome</keyword>
<name>H0R550_9ACTN</name>
<accession>H0R550</accession>
<dbReference type="AlphaFoldDB" id="H0R550"/>
<protein>
    <submittedName>
        <fullName evidence="3">Putative mycolyltransferase</fullName>
    </submittedName>
</protein>
<evidence type="ECO:0000256" key="2">
    <source>
        <dbReference type="SAM" id="SignalP"/>
    </source>
</evidence>